<dbReference type="RefSeq" id="WP_279232979.1">
    <property type="nucleotide sequence ID" value="NZ_SOAZ01000001.1"/>
</dbReference>
<sequence length="41" mass="4847">MFKWFKKLLDQIAKANNDTFKGQKLDCCEMNRKNNGGHNMK</sequence>
<dbReference type="AlphaFoldDB" id="A0A4R7KU18"/>
<proteinExistence type="predicted"/>
<organism evidence="1 2">
    <name type="scientific">Fonticella tunisiensis</name>
    <dbReference type="NCBI Taxonomy" id="1096341"/>
    <lineage>
        <taxon>Bacteria</taxon>
        <taxon>Bacillati</taxon>
        <taxon>Bacillota</taxon>
        <taxon>Clostridia</taxon>
        <taxon>Eubacteriales</taxon>
        <taxon>Clostridiaceae</taxon>
        <taxon>Fonticella</taxon>
    </lineage>
</organism>
<evidence type="ECO:0000313" key="2">
    <source>
        <dbReference type="Proteomes" id="UP000295325"/>
    </source>
</evidence>
<dbReference type="Proteomes" id="UP000295325">
    <property type="component" value="Unassembled WGS sequence"/>
</dbReference>
<protein>
    <submittedName>
        <fullName evidence="1">Uncharacterized protein</fullName>
    </submittedName>
</protein>
<comment type="caution">
    <text evidence="1">The sequence shown here is derived from an EMBL/GenBank/DDBJ whole genome shotgun (WGS) entry which is preliminary data.</text>
</comment>
<dbReference type="NCBIfam" id="NF040898">
    <property type="entry name" value="CC_mini_metal"/>
    <property type="match status" value="1"/>
</dbReference>
<gene>
    <name evidence="1" type="ORF">EDD71_10162</name>
</gene>
<dbReference type="EMBL" id="SOAZ01000001">
    <property type="protein sequence ID" value="TDT63637.1"/>
    <property type="molecule type" value="Genomic_DNA"/>
</dbReference>
<name>A0A4R7KU18_9CLOT</name>
<keyword evidence="2" id="KW-1185">Reference proteome</keyword>
<accession>A0A4R7KU18</accession>
<evidence type="ECO:0000313" key="1">
    <source>
        <dbReference type="EMBL" id="TDT63637.1"/>
    </source>
</evidence>
<reference evidence="1 2" key="1">
    <citation type="submission" date="2019-03" db="EMBL/GenBank/DDBJ databases">
        <title>Genomic Encyclopedia of Type Strains, Phase IV (KMG-IV): sequencing the most valuable type-strain genomes for metagenomic binning, comparative biology and taxonomic classification.</title>
        <authorList>
            <person name="Goeker M."/>
        </authorList>
    </citation>
    <scope>NUCLEOTIDE SEQUENCE [LARGE SCALE GENOMIC DNA]</scope>
    <source>
        <strain evidence="1 2">DSM 24455</strain>
    </source>
</reference>